<evidence type="ECO:0000313" key="2">
    <source>
        <dbReference type="Proteomes" id="UP000257109"/>
    </source>
</evidence>
<reference evidence="1" key="1">
    <citation type="submission" date="2018-05" db="EMBL/GenBank/DDBJ databases">
        <title>Draft genome of Mucuna pruriens seed.</title>
        <authorList>
            <person name="Nnadi N.E."/>
            <person name="Vos R."/>
            <person name="Hasami M.H."/>
            <person name="Devisetty U.K."/>
            <person name="Aguiy J.C."/>
        </authorList>
    </citation>
    <scope>NUCLEOTIDE SEQUENCE [LARGE SCALE GENOMIC DNA]</scope>
    <source>
        <strain evidence="1">JCA_2017</strain>
    </source>
</reference>
<name>A0A371EF59_MUCPR</name>
<evidence type="ECO:0000313" key="1">
    <source>
        <dbReference type="EMBL" id="RDX64677.1"/>
    </source>
</evidence>
<organism evidence="1 2">
    <name type="scientific">Mucuna pruriens</name>
    <name type="common">Velvet bean</name>
    <name type="synonym">Dolichos pruriens</name>
    <dbReference type="NCBI Taxonomy" id="157652"/>
    <lineage>
        <taxon>Eukaryota</taxon>
        <taxon>Viridiplantae</taxon>
        <taxon>Streptophyta</taxon>
        <taxon>Embryophyta</taxon>
        <taxon>Tracheophyta</taxon>
        <taxon>Spermatophyta</taxon>
        <taxon>Magnoliopsida</taxon>
        <taxon>eudicotyledons</taxon>
        <taxon>Gunneridae</taxon>
        <taxon>Pentapetalae</taxon>
        <taxon>rosids</taxon>
        <taxon>fabids</taxon>
        <taxon>Fabales</taxon>
        <taxon>Fabaceae</taxon>
        <taxon>Papilionoideae</taxon>
        <taxon>50 kb inversion clade</taxon>
        <taxon>NPAAA clade</taxon>
        <taxon>indigoferoid/millettioid clade</taxon>
        <taxon>Phaseoleae</taxon>
        <taxon>Mucuna</taxon>
    </lineage>
</organism>
<sequence>MAMGMKSSFSSIWSHKRYGCGDDNVVFTTRSSAENPGKMFRRCPNGKSLCTNNINEFYIVIQL</sequence>
<protein>
    <recommendedName>
        <fullName evidence="3">Zinc finger GRF-type domain-containing protein</fullName>
    </recommendedName>
</protein>
<accession>A0A371EF59</accession>
<evidence type="ECO:0008006" key="3">
    <source>
        <dbReference type="Google" id="ProtNLM"/>
    </source>
</evidence>
<dbReference type="Proteomes" id="UP000257109">
    <property type="component" value="Unassembled WGS sequence"/>
</dbReference>
<feature type="non-terminal residue" evidence="1">
    <location>
        <position position="63"/>
    </location>
</feature>
<comment type="caution">
    <text evidence="1">The sequence shown here is derived from an EMBL/GenBank/DDBJ whole genome shotgun (WGS) entry which is preliminary data.</text>
</comment>
<dbReference type="EMBL" id="QJKJ01014267">
    <property type="protein sequence ID" value="RDX64677.1"/>
    <property type="molecule type" value="Genomic_DNA"/>
</dbReference>
<keyword evidence="2" id="KW-1185">Reference proteome</keyword>
<proteinExistence type="predicted"/>
<gene>
    <name evidence="1" type="ORF">CR513_56745</name>
</gene>
<dbReference type="AlphaFoldDB" id="A0A371EF59"/>